<sequence>MKKCFFTILLSQWLYTSAAAQTIHHTSGDLRFDWELPSDKASLTVLSTGAVNWRGSLLPSFWIKNVQGQLQYVKARAVPGDAGSVHLVLDSLGTGKMVIEQTSWGIRVRELTLSWRLPAPAIVEMYIGASMPPATAVNVKPVWDRPFLPDWQSLGYCLPGAKAGTVQSYFRMWDFGQSDIALGNFGPSMSSPYGAAFPRPVLFTAMGEGKGWISIGAGDIPDGAMSLSMRAARGCFRYLYREDLWGASPTATRSWNDLLRITIDTTAYAAFGKYYGSFPVSPEKKTITPVSVWNTWGMWRKRKYPIPPIADFTSQVQSEMMVLDDPWETSQGSGQPDLQRFPDFFADVAYARSKGLGIGVWETLGWIKDTAAAGITRNDLVLDIHGEPCLGNWNFDPTGEAWYCLDISSPRARAFVQERTRKTMQLLQPGLIKLDFGYGLPNPNMGVPVNPLYRGERYSYELVRLISEAAKSVNPDVVILYYGISPLWVPVMDMVSLDDQGDLWYDTRQGHQEWSIWASLLSQQGVGLSGSSSYDWLTDDEVLMNTVILGTPGAVLPSELDNGKPVPAQFQNRRWAVNKWYRRTVLWEPLWLNSYTGGVDGPPQLRCWGRLEHKQLTALTLHENADKNLKGSPAEGIRWTGNWSLISQDDNAITATHTLAVIPFSAGTITLPYAQKPLKVTAQGMNGVISNAGWSWKNGLLTLNVTPAQLAQLGGFLVTTK</sequence>
<gene>
    <name evidence="2" type="ORF">SAMN04488122_2212</name>
</gene>
<proteinExistence type="predicted"/>
<name>A0A1I0R4E0_9BACT</name>
<feature type="signal peptide" evidence="1">
    <location>
        <begin position="1"/>
        <end position="20"/>
    </location>
</feature>
<dbReference type="STRING" id="29529.SAMN04488122_2212"/>
<dbReference type="OrthoDB" id="176168at2"/>
<evidence type="ECO:0000256" key="1">
    <source>
        <dbReference type="SAM" id="SignalP"/>
    </source>
</evidence>
<evidence type="ECO:0000313" key="2">
    <source>
        <dbReference type="EMBL" id="SEW35276.1"/>
    </source>
</evidence>
<evidence type="ECO:0008006" key="4">
    <source>
        <dbReference type="Google" id="ProtNLM"/>
    </source>
</evidence>
<keyword evidence="3" id="KW-1185">Reference proteome</keyword>
<evidence type="ECO:0000313" key="3">
    <source>
        <dbReference type="Proteomes" id="UP000199310"/>
    </source>
</evidence>
<dbReference type="AlphaFoldDB" id="A0A1I0R4E0"/>
<protein>
    <recommendedName>
        <fullName evidence="4">Alpha-galactosidase</fullName>
    </recommendedName>
</protein>
<dbReference type="EMBL" id="FOJG01000001">
    <property type="protein sequence ID" value="SEW35276.1"/>
    <property type="molecule type" value="Genomic_DNA"/>
</dbReference>
<dbReference type="InterPro" id="IPR013785">
    <property type="entry name" value="Aldolase_TIM"/>
</dbReference>
<dbReference type="Proteomes" id="UP000199310">
    <property type="component" value="Unassembled WGS sequence"/>
</dbReference>
<dbReference type="InterPro" id="IPR017853">
    <property type="entry name" value="GH"/>
</dbReference>
<accession>A0A1I0R4E0</accession>
<reference evidence="3" key="1">
    <citation type="submission" date="2016-10" db="EMBL/GenBank/DDBJ databases">
        <authorList>
            <person name="Varghese N."/>
            <person name="Submissions S."/>
        </authorList>
    </citation>
    <scope>NUCLEOTIDE SEQUENCE [LARGE SCALE GENOMIC DNA]</scope>
    <source>
        <strain evidence="3">DSM 3695</strain>
    </source>
</reference>
<dbReference type="SUPFAM" id="SSF51445">
    <property type="entry name" value="(Trans)glycosidases"/>
    <property type="match status" value="1"/>
</dbReference>
<organism evidence="2 3">
    <name type="scientific">Chitinophaga arvensicola</name>
    <dbReference type="NCBI Taxonomy" id="29529"/>
    <lineage>
        <taxon>Bacteria</taxon>
        <taxon>Pseudomonadati</taxon>
        <taxon>Bacteroidota</taxon>
        <taxon>Chitinophagia</taxon>
        <taxon>Chitinophagales</taxon>
        <taxon>Chitinophagaceae</taxon>
        <taxon>Chitinophaga</taxon>
    </lineage>
</organism>
<feature type="chain" id="PRO_5011778303" description="Alpha-galactosidase" evidence="1">
    <location>
        <begin position="21"/>
        <end position="721"/>
    </location>
</feature>
<keyword evidence="1" id="KW-0732">Signal</keyword>
<dbReference type="Gene3D" id="3.20.20.70">
    <property type="entry name" value="Aldolase class I"/>
    <property type="match status" value="1"/>
</dbReference>
<dbReference type="RefSeq" id="WP_089894479.1">
    <property type="nucleotide sequence ID" value="NZ_FOJG01000001.1"/>
</dbReference>